<reference evidence="3" key="1">
    <citation type="journal article" date="2019" name="Int. J. Syst. Evol. Microbiol.">
        <title>The Global Catalogue of Microorganisms (GCM) 10K type strain sequencing project: providing services to taxonomists for standard genome sequencing and annotation.</title>
        <authorList>
            <consortium name="The Broad Institute Genomics Platform"/>
            <consortium name="The Broad Institute Genome Sequencing Center for Infectious Disease"/>
            <person name="Wu L."/>
            <person name="Ma J."/>
        </authorList>
    </citation>
    <scope>NUCLEOTIDE SEQUENCE [LARGE SCALE GENOMIC DNA]</scope>
    <source>
        <strain evidence="3">CGMCC 1.12371</strain>
    </source>
</reference>
<dbReference type="EMBL" id="JBHTCA010000047">
    <property type="protein sequence ID" value="MFC7411754.1"/>
    <property type="molecule type" value="Genomic_DNA"/>
</dbReference>
<evidence type="ECO:0000313" key="2">
    <source>
        <dbReference type="EMBL" id="MFC7411754.1"/>
    </source>
</evidence>
<evidence type="ECO:0000313" key="3">
    <source>
        <dbReference type="Proteomes" id="UP001596501"/>
    </source>
</evidence>
<gene>
    <name evidence="2" type="ORF">ACFQPB_23135</name>
</gene>
<proteinExistence type="predicted"/>
<dbReference type="InterPro" id="IPR004843">
    <property type="entry name" value="Calcineurin-like_PHP"/>
</dbReference>
<accession>A0ABW2QQT5</accession>
<comment type="caution">
    <text evidence="2">The sequence shown here is derived from an EMBL/GenBank/DDBJ whole genome shotgun (WGS) entry which is preliminary data.</text>
</comment>
<protein>
    <submittedName>
        <fullName evidence="2">Metallophosphoesterase</fullName>
    </submittedName>
</protein>
<dbReference type="RefSeq" id="WP_382228590.1">
    <property type="nucleotide sequence ID" value="NZ_JBHTCA010000047.1"/>
</dbReference>
<sequence length="268" mass="30143">MKLLVLSDLHLNFGKLSPVHKGRRIDNDVDTVVLAGDIAEGVEGVRWARETFITKEIVYVAGNHEFYDYNVDFLIDRLREVARQMDVHFLDRDAVTINHVRFLGATLWTDFAFFGADTQEASMHEASKYMNDFRCIMTSRGSSRGNDGLIPRRLFTPADALLEHGQSVSWLAAELAQGDPQKTVVVTHHAPHMKSVEPRFANDPLTGAFASDLSGLLGRSRYWIHGHMHNSCRYTVNGTEVVSNPRGYTRRDGSNENAVFQPDLVLDV</sequence>
<keyword evidence="3" id="KW-1185">Reference proteome</keyword>
<organism evidence="2 3">
    <name type="scientific">Hydrogenophaga atypica</name>
    <dbReference type="NCBI Taxonomy" id="249409"/>
    <lineage>
        <taxon>Bacteria</taxon>
        <taxon>Pseudomonadati</taxon>
        <taxon>Pseudomonadota</taxon>
        <taxon>Betaproteobacteria</taxon>
        <taxon>Burkholderiales</taxon>
        <taxon>Comamonadaceae</taxon>
        <taxon>Hydrogenophaga</taxon>
    </lineage>
</organism>
<evidence type="ECO:0000259" key="1">
    <source>
        <dbReference type="Pfam" id="PF00149"/>
    </source>
</evidence>
<dbReference type="PANTHER" id="PTHR37844">
    <property type="entry name" value="SER/THR PROTEIN PHOSPHATASE SUPERFAMILY (AFU_ORTHOLOGUE AFUA_1G14840)"/>
    <property type="match status" value="1"/>
</dbReference>
<feature type="domain" description="Calcineurin-like phosphoesterase" evidence="1">
    <location>
        <begin position="1"/>
        <end position="230"/>
    </location>
</feature>
<dbReference type="Proteomes" id="UP001596501">
    <property type="component" value="Unassembled WGS sequence"/>
</dbReference>
<dbReference type="Gene3D" id="3.60.21.10">
    <property type="match status" value="2"/>
</dbReference>
<name>A0ABW2QQT5_9BURK</name>
<dbReference type="Pfam" id="PF00149">
    <property type="entry name" value="Metallophos"/>
    <property type="match status" value="1"/>
</dbReference>
<dbReference type="PANTHER" id="PTHR37844:SF2">
    <property type="entry name" value="SER_THR PROTEIN PHOSPHATASE SUPERFAMILY (AFU_ORTHOLOGUE AFUA_1G14840)"/>
    <property type="match status" value="1"/>
</dbReference>
<dbReference type="InterPro" id="IPR029052">
    <property type="entry name" value="Metallo-depent_PP-like"/>
</dbReference>
<dbReference type="SUPFAM" id="SSF56300">
    <property type="entry name" value="Metallo-dependent phosphatases"/>
    <property type="match status" value="1"/>
</dbReference>